<comment type="caution">
    <text evidence="3">The sequence shown here is derived from an EMBL/GenBank/DDBJ whole genome shotgun (WGS) entry which is preliminary data.</text>
</comment>
<dbReference type="RefSeq" id="WP_080032441.1">
    <property type="nucleotide sequence ID" value="NZ_JADKZJ010000001.1"/>
</dbReference>
<dbReference type="EMBL" id="PCGC01000010">
    <property type="protein sequence ID" value="PHL21904.1"/>
    <property type="molecule type" value="Genomic_DNA"/>
</dbReference>
<evidence type="ECO:0000313" key="4">
    <source>
        <dbReference type="Proteomes" id="UP000224303"/>
    </source>
</evidence>
<evidence type="ECO:0000259" key="1">
    <source>
        <dbReference type="Pfam" id="PF13408"/>
    </source>
</evidence>
<protein>
    <recommendedName>
        <fullName evidence="5">DUF4368 domain-containing protein</fullName>
    </recommendedName>
</protein>
<proteinExistence type="predicted"/>
<evidence type="ECO:0000259" key="2">
    <source>
        <dbReference type="Pfam" id="PF14287"/>
    </source>
</evidence>
<gene>
    <name evidence="3" type="ORF">CQR37_06170</name>
</gene>
<evidence type="ECO:0000313" key="3">
    <source>
        <dbReference type="EMBL" id="PHL21904.1"/>
    </source>
</evidence>
<evidence type="ECO:0008006" key="5">
    <source>
        <dbReference type="Google" id="ProtNLM"/>
    </source>
</evidence>
<dbReference type="AlphaFoldDB" id="A0A2D0CFD5"/>
<dbReference type="InterPro" id="IPR025827">
    <property type="entry name" value="Zn_ribbon_recom_dom"/>
</dbReference>
<dbReference type="Pfam" id="PF14287">
    <property type="entry name" value="DUF4368"/>
    <property type="match status" value="1"/>
</dbReference>
<feature type="domain" description="Recombinase zinc beta ribbon" evidence="1">
    <location>
        <begin position="1"/>
        <end position="57"/>
    </location>
</feature>
<reference evidence="3 4" key="1">
    <citation type="submission" date="2017-10" db="EMBL/GenBank/DDBJ databases">
        <title>Draft genomes of the Enterococcus faecium isolated from human feces before and after Helicobacter pylori eradication therapy.</title>
        <authorList>
            <person name="Prianichniikov N.A."/>
            <person name="Glushchenko O.E."/>
            <person name="Malakhova M.V."/>
        </authorList>
    </citation>
    <scope>NUCLEOTIDE SEQUENCE [LARGE SCALE GENOMIC DNA]</scope>
    <source>
        <strain evidence="3 4">Hp_5-7</strain>
    </source>
</reference>
<name>A0A2D0CFD5_ENTFC</name>
<dbReference type="InterPro" id="IPR025378">
    <property type="entry name" value="DUF4368"/>
</dbReference>
<accession>A0A2D0CFD5</accession>
<dbReference type="Pfam" id="PF13408">
    <property type="entry name" value="Zn_ribbon_recom"/>
    <property type="match status" value="1"/>
</dbReference>
<sequence length="238" mass="28082">MLYCADCNEKLYYSVTNSYKREQSYFFCSSYRKNSEVCSAHYIREKVVSEAVLESMRRVFWYVQYYEKQFAQMQMQSFGEEKKKELAEKRRELSGVKKRIKEIDVLIQKIYEDNASGKILDERFATMSLAFEEEQRKLNDGEAYLESEIDKSEDLQRFIDKVKCITQPTELSAEVVHEFVEKIVVSKPDKVDGKRHQTLDIYYNGVGIIREPTPEEMEELFGEHLQKRETSTQTAKTA</sequence>
<organism evidence="3 4">
    <name type="scientific">Enterococcus faecium</name>
    <name type="common">Streptococcus faecium</name>
    <dbReference type="NCBI Taxonomy" id="1352"/>
    <lineage>
        <taxon>Bacteria</taxon>
        <taxon>Bacillati</taxon>
        <taxon>Bacillota</taxon>
        <taxon>Bacilli</taxon>
        <taxon>Lactobacillales</taxon>
        <taxon>Enterococcaceae</taxon>
        <taxon>Enterococcus</taxon>
    </lineage>
</organism>
<feature type="domain" description="DUF4368" evidence="2">
    <location>
        <begin position="149"/>
        <end position="208"/>
    </location>
</feature>
<dbReference type="Proteomes" id="UP000224303">
    <property type="component" value="Unassembled WGS sequence"/>
</dbReference>